<sequence length="77" mass="8421">MRGGAYWDMRPTEGSMEIAAAEQVNAEKAWLYLAFSRLTSSETKMKPTKTGKGSATEEGVDEEVSAKPVVLFIFGKC</sequence>
<organism evidence="1 2">
    <name type="scientific">Caenorhabditis auriculariae</name>
    <dbReference type="NCBI Taxonomy" id="2777116"/>
    <lineage>
        <taxon>Eukaryota</taxon>
        <taxon>Metazoa</taxon>
        <taxon>Ecdysozoa</taxon>
        <taxon>Nematoda</taxon>
        <taxon>Chromadorea</taxon>
        <taxon>Rhabditida</taxon>
        <taxon>Rhabditina</taxon>
        <taxon>Rhabditomorpha</taxon>
        <taxon>Rhabditoidea</taxon>
        <taxon>Rhabditidae</taxon>
        <taxon>Peloderinae</taxon>
        <taxon>Caenorhabditis</taxon>
    </lineage>
</organism>
<evidence type="ECO:0000313" key="2">
    <source>
        <dbReference type="Proteomes" id="UP000835052"/>
    </source>
</evidence>
<accession>A0A8S1HZ24</accession>
<gene>
    <name evidence="1" type="ORF">CAUJ_LOCUS14529</name>
</gene>
<reference evidence="1" key="1">
    <citation type="submission" date="2020-10" db="EMBL/GenBank/DDBJ databases">
        <authorList>
            <person name="Kikuchi T."/>
        </authorList>
    </citation>
    <scope>NUCLEOTIDE SEQUENCE</scope>
    <source>
        <strain evidence="1">NKZ352</strain>
    </source>
</reference>
<dbReference type="EMBL" id="CAJGYM010000132">
    <property type="protein sequence ID" value="CAD6198623.1"/>
    <property type="molecule type" value="Genomic_DNA"/>
</dbReference>
<comment type="caution">
    <text evidence="1">The sequence shown here is derived from an EMBL/GenBank/DDBJ whole genome shotgun (WGS) entry which is preliminary data.</text>
</comment>
<protein>
    <submittedName>
        <fullName evidence="1">Uncharacterized protein</fullName>
    </submittedName>
</protein>
<name>A0A8S1HZ24_9PELO</name>
<keyword evidence="2" id="KW-1185">Reference proteome</keyword>
<evidence type="ECO:0000313" key="1">
    <source>
        <dbReference type="EMBL" id="CAD6198623.1"/>
    </source>
</evidence>
<dbReference type="Proteomes" id="UP000835052">
    <property type="component" value="Unassembled WGS sequence"/>
</dbReference>
<dbReference type="AlphaFoldDB" id="A0A8S1HZ24"/>
<proteinExistence type="predicted"/>